<dbReference type="EMBL" id="OX365926">
    <property type="protein sequence ID" value="CAI4051362.1"/>
    <property type="molecule type" value="Genomic_DNA"/>
</dbReference>
<accession>A0AA35J9F0</accession>
<evidence type="ECO:0000313" key="2">
    <source>
        <dbReference type="Proteomes" id="UP001162090"/>
    </source>
</evidence>
<evidence type="ECO:0000313" key="1">
    <source>
        <dbReference type="EMBL" id="CAI4051362.1"/>
    </source>
</evidence>
<protein>
    <submittedName>
        <fullName evidence="1">Uncharacterized protein</fullName>
    </submittedName>
</protein>
<organism evidence="1 2">
    <name type="scientific">Saccharomyces uvarum</name>
    <name type="common">Yeast</name>
    <name type="synonym">Saccharomyces bayanus var. uvarum</name>
    <dbReference type="NCBI Taxonomy" id="230603"/>
    <lineage>
        <taxon>Eukaryota</taxon>
        <taxon>Fungi</taxon>
        <taxon>Dikarya</taxon>
        <taxon>Ascomycota</taxon>
        <taxon>Saccharomycotina</taxon>
        <taxon>Saccharomycetes</taxon>
        <taxon>Saccharomycetales</taxon>
        <taxon>Saccharomycetaceae</taxon>
        <taxon>Saccharomyces</taxon>
    </lineage>
</organism>
<dbReference type="AlphaFoldDB" id="A0AA35J9F0"/>
<sequence length="141" mass="15097">MNSSLISPTGTPTTSLASNASIILNCGNMGVIQETIPTQTDEYAKFVQFAWACGAGYESALATLTKTSAIVFPLSTSALDTNLLDCGYSTTINATNNAPLDCWNCGRSYARDYALSDAFSLRPTNLIQYFVFALLVLCILL</sequence>
<name>A0AA35J9F0_SACUV</name>
<dbReference type="Proteomes" id="UP001162090">
    <property type="component" value="Chromosome 15"/>
</dbReference>
<gene>
    <name evidence="1" type="primary">SUVC15G1380</name>
    <name evidence="1" type="ORF">SUVC_15G1380</name>
</gene>
<reference evidence="1" key="1">
    <citation type="submission" date="2022-10" db="EMBL/GenBank/DDBJ databases">
        <authorList>
            <person name="Byrne P K."/>
        </authorList>
    </citation>
    <scope>NUCLEOTIDE SEQUENCE</scope>
    <source>
        <strain evidence="1">CBS7001</strain>
    </source>
</reference>
<proteinExistence type="predicted"/>